<protein>
    <recommendedName>
        <fullName evidence="3">DUF4468 domain-containing protein</fullName>
    </recommendedName>
</protein>
<evidence type="ECO:0000313" key="2">
    <source>
        <dbReference type="Proteomes" id="UP001596978"/>
    </source>
</evidence>
<comment type="caution">
    <text evidence="1">The sequence shown here is derived from an EMBL/GenBank/DDBJ whole genome shotgun (WGS) entry which is preliminary data.</text>
</comment>
<keyword evidence="2" id="KW-1185">Reference proteome</keyword>
<name>A0ABW3D094_9FLAO</name>
<sequence>MRILICFIITLTINQSFSQKTLNYLEIRTELENSSRSLNTIILLPNSDFYVGTTMEARVENPELNPCIEIQSDNQKNAGVIRILAEYSLLDKLFVEINDEYVDLSSEEVFKPKETELYLELFFKTRDFGFISCFVPVLKKSRAKKLINDLSNIFESKHCFNKLKRKI</sequence>
<gene>
    <name evidence="1" type="ORF">ACFQ1M_09980</name>
</gene>
<dbReference type="Proteomes" id="UP001596978">
    <property type="component" value="Unassembled WGS sequence"/>
</dbReference>
<evidence type="ECO:0000313" key="1">
    <source>
        <dbReference type="EMBL" id="MFD0862534.1"/>
    </source>
</evidence>
<proteinExistence type="predicted"/>
<organism evidence="1 2">
    <name type="scientific">Sungkyunkwania multivorans</name>
    <dbReference type="NCBI Taxonomy" id="1173618"/>
    <lineage>
        <taxon>Bacteria</taxon>
        <taxon>Pseudomonadati</taxon>
        <taxon>Bacteroidota</taxon>
        <taxon>Flavobacteriia</taxon>
        <taxon>Flavobacteriales</taxon>
        <taxon>Flavobacteriaceae</taxon>
        <taxon>Sungkyunkwania</taxon>
    </lineage>
</organism>
<evidence type="ECO:0008006" key="3">
    <source>
        <dbReference type="Google" id="ProtNLM"/>
    </source>
</evidence>
<dbReference type="EMBL" id="JBHTJH010000008">
    <property type="protein sequence ID" value="MFD0862534.1"/>
    <property type="molecule type" value="Genomic_DNA"/>
</dbReference>
<dbReference type="RefSeq" id="WP_386407710.1">
    <property type="nucleotide sequence ID" value="NZ_JBHTJH010000008.1"/>
</dbReference>
<reference evidence="2" key="1">
    <citation type="journal article" date="2019" name="Int. J. Syst. Evol. Microbiol.">
        <title>The Global Catalogue of Microorganisms (GCM) 10K type strain sequencing project: providing services to taxonomists for standard genome sequencing and annotation.</title>
        <authorList>
            <consortium name="The Broad Institute Genomics Platform"/>
            <consortium name="The Broad Institute Genome Sequencing Center for Infectious Disease"/>
            <person name="Wu L."/>
            <person name="Ma J."/>
        </authorList>
    </citation>
    <scope>NUCLEOTIDE SEQUENCE [LARGE SCALE GENOMIC DNA]</scope>
    <source>
        <strain evidence="2">CCUG 62952</strain>
    </source>
</reference>
<accession>A0ABW3D094</accession>